<dbReference type="PANTHER" id="PTHR39560:SF1">
    <property type="entry name" value="PROTEIN ADENYLYLTRANSFERASE FIC-RELATED"/>
    <property type="match status" value="1"/>
</dbReference>
<dbReference type="PROSITE" id="PS51459">
    <property type="entry name" value="FIDO"/>
    <property type="match status" value="1"/>
</dbReference>
<accession>A0A7Y0HTD0</accession>
<comment type="catalytic activity">
    <reaction evidence="6">
        <text>L-threonyl-[protein] + ATP = 3-O-(5'-adenylyl)-L-threonyl-[protein] + diphosphate</text>
        <dbReference type="Rhea" id="RHEA:54292"/>
        <dbReference type="Rhea" id="RHEA-COMP:11060"/>
        <dbReference type="Rhea" id="RHEA-COMP:13847"/>
        <dbReference type="ChEBI" id="CHEBI:30013"/>
        <dbReference type="ChEBI" id="CHEBI:30616"/>
        <dbReference type="ChEBI" id="CHEBI:33019"/>
        <dbReference type="ChEBI" id="CHEBI:138113"/>
        <dbReference type="EC" id="2.7.7.108"/>
    </reaction>
</comment>
<evidence type="ECO:0000313" key="10">
    <source>
        <dbReference type="Proteomes" id="UP000532194"/>
    </source>
</evidence>
<evidence type="ECO:0000259" key="8">
    <source>
        <dbReference type="PROSITE" id="PS51459"/>
    </source>
</evidence>
<evidence type="ECO:0000256" key="7">
    <source>
        <dbReference type="ARBA" id="ARBA00048696"/>
    </source>
</evidence>
<keyword evidence="4" id="KW-0067">ATP-binding</keyword>
<keyword evidence="3" id="KW-0547">Nucleotide-binding</keyword>
<dbReference type="EC" id="2.7.7.108" evidence="5"/>
<organism evidence="9 10">
    <name type="scientific">Bifidobacterium oedipodis</name>
    <dbReference type="NCBI Taxonomy" id="2675322"/>
    <lineage>
        <taxon>Bacteria</taxon>
        <taxon>Bacillati</taxon>
        <taxon>Actinomycetota</taxon>
        <taxon>Actinomycetes</taxon>
        <taxon>Bifidobacteriales</taxon>
        <taxon>Bifidobacteriaceae</taxon>
        <taxon>Bifidobacterium</taxon>
    </lineage>
</organism>
<dbReference type="InterPro" id="IPR033788">
    <property type="entry name" value="VbhA-like"/>
</dbReference>
<keyword evidence="1" id="KW-0808">Transferase</keyword>
<dbReference type="PANTHER" id="PTHR39560">
    <property type="entry name" value="PROTEIN ADENYLYLTRANSFERASE FIC-RELATED"/>
    <property type="match status" value="1"/>
</dbReference>
<dbReference type="AlphaFoldDB" id="A0A7Y0HTD0"/>
<evidence type="ECO:0000256" key="1">
    <source>
        <dbReference type="ARBA" id="ARBA00022679"/>
    </source>
</evidence>
<feature type="domain" description="Fido" evidence="8">
    <location>
        <begin position="119"/>
        <end position="266"/>
    </location>
</feature>
<dbReference type="InterPro" id="IPR003812">
    <property type="entry name" value="Fido"/>
</dbReference>
<proteinExistence type="predicted"/>
<evidence type="ECO:0000256" key="6">
    <source>
        <dbReference type="ARBA" id="ARBA00047939"/>
    </source>
</evidence>
<evidence type="ECO:0000256" key="2">
    <source>
        <dbReference type="ARBA" id="ARBA00022695"/>
    </source>
</evidence>
<dbReference type="EMBL" id="JAAIII010000002">
    <property type="protein sequence ID" value="NMM93544.1"/>
    <property type="molecule type" value="Genomic_DNA"/>
</dbReference>
<dbReference type="Pfam" id="PF02661">
    <property type="entry name" value="Fic"/>
    <property type="match status" value="1"/>
</dbReference>
<dbReference type="CDD" id="cd11586">
    <property type="entry name" value="VbhA_like"/>
    <property type="match status" value="1"/>
</dbReference>
<dbReference type="Gene3D" id="1.10.3290.10">
    <property type="entry name" value="Fido-like domain"/>
    <property type="match status" value="1"/>
</dbReference>
<dbReference type="GO" id="GO:0005524">
    <property type="term" value="F:ATP binding"/>
    <property type="evidence" value="ECO:0007669"/>
    <property type="project" value="UniProtKB-KW"/>
</dbReference>
<evidence type="ECO:0000313" key="9">
    <source>
        <dbReference type="EMBL" id="NMM93544.1"/>
    </source>
</evidence>
<name>A0A7Y0HTD0_9BIFI</name>
<evidence type="ECO:0000256" key="5">
    <source>
        <dbReference type="ARBA" id="ARBA00034531"/>
    </source>
</evidence>
<evidence type="ECO:0000256" key="4">
    <source>
        <dbReference type="ARBA" id="ARBA00022840"/>
    </source>
</evidence>
<comment type="caution">
    <text evidence="9">The sequence shown here is derived from an EMBL/GenBank/DDBJ whole genome shotgun (WGS) entry which is preliminary data.</text>
</comment>
<keyword evidence="10" id="KW-1185">Reference proteome</keyword>
<dbReference type="InterPro" id="IPR036597">
    <property type="entry name" value="Fido-like_dom_sf"/>
</dbReference>
<protein>
    <recommendedName>
        <fullName evidence="5">protein adenylyltransferase</fullName>
        <ecNumber evidence="5">2.7.7.108</ecNumber>
    </recommendedName>
</protein>
<keyword evidence="2" id="KW-0548">Nucleotidyltransferase</keyword>
<sequence>MIARTMPANHISMAYSGCMTPAERASAVAFALKNCALEAMTPGEATLRAAAAYEQGREDVRHLIDVADEQTAFRRRLAAGTTAGGKLADGSLDDHATDRADSVFARTVLLAETRWPASGDLDELTAIHKGLFEGVFDDAGKLRGTNVTREKTNDRARANNPEAFFPAALIETGAHNIATELADKRNLHAMDRDVFLSEFTKIYDELGYLHPFRGGNAMVLRIFASRLAHDAGWDLDWGRVSREDYRTAKHRAYRGDLVAFKQLFDAMVRPANPTRIFLIAGWSQGPAH</sequence>
<dbReference type="GO" id="GO:0070733">
    <property type="term" value="F:AMPylase activity"/>
    <property type="evidence" value="ECO:0007669"/>
    <property type="project" value="UniProtKB-EC"/>
</dbReference>
<evidence type="ECO:0000256" key="3">
    <source>
        <dbReference type="ARBA" id="ARBA00022741"/>
    </source>
</evidence>
<dbReference type="SUPFAM" id="SSF140931">
    <property type="entry name" value="Fic-like"/>
    <property type="match status" value="1"/>
</dbReference>
<gene>
    <name evidence="9" type="ORF">G1C95_0729</name>
</gene>
<reference evidence="9 10" key="1">
    <citation type="submission" date="2020-02" db="EMBL/GenBank/DDBJ databases">
        <title>Characterization of phylogenetic diversity of novel bifidobacterial species isolated in Czech ZOOs.</title>
        <authorList>
            <person name="Lugli G.A."/>
            <person name="Vera N.B."/>
            <person name="Ventura M."/>
        </authorList>
    </citation>
    <scope>NUCLEOTIDE SEQUENCE [LARGE SCALE GENOMIC DNA]</scope>
    <source>
        <strain evidence="9 10">DSM 109957</strain>
    </source>
</reference>
<dbReference type="GO" id="GO:0051302">
    <property type="term" value="P:regulation of cell division"/>
    <property type="evidence" value="ECO:0007669"/>
    <property type="project" value="TreeGrafter"/>
</dbReference>
<dbReference type="Proteomes" id="UP000532194">
    <property type="component" value="Unassembled WGS sequence"/>
</dbReference>
<comment type="catalytic activity">
    <reaction evidence="7">
        <text>L-tyrosyl-[protein] + ATP = O-(5'-adenylyl)-L-tyrosyl-[protein] + diphosphate</text>
        <dbReference type="Rhea" id="RHEA:54288"/>
        <dbReference type="Rhea" id="RHEA-COMP:10136"/>
        <dbReference type="Rhea" id="RHEA-COMP:13846"/>
        <dbReference type="ChEBI" id="CHEBI:30616"/>
        <dbReference type="ChEBI" id="CHEBI:33019"/>
        <dbReference type="ChEBI" id="CHEBI:46858"/>
        <dbReference type="ChEBI" id="CHEBI:83624"/>
        <dbReference type="EC" id="2.7.7.108"/>
    </reaction>
</comment>